<evidence type="ECO:0000256" key="3">
    <source>
        <dbReference type="HAMAP-Rule" id="MF_00385"/>
    </source>
</evidence>
<protein>
    <recommendedName>
        <fullName evidence="3">Small ribosomal subunit protein bS16</fullName>
    </recommendedName>
</protein>
<comment type="similarity">
    <text evidence="3">Belongs to the bacterial ribosomal protein bS16 family.</text>
</comment>
<dbReference type="NCBIfam" id="TIGR00002">
    <property type="entry name" value="S16"/>
    <property type="match status" value="1"/>
</dbReference>
<evidence type="ECO:0000313" key="5">
    <source>
        <dbReference type="EMBL" id="MBK9984396.1"/>
    </source>
</evidence>
<feature type="region of interest" description="Disordered" evidence="4">
    <location>
        <begin position="137"/>
        <end position="203"/>
    </location>
</feature>
<dbReference type="Gene3D" id="3.30.1320.10">
    <property type="match status" value="1"/>
</dbReference>
<evidence type="ECO:0000313" key="6">
    <source>
        <dbReference type="Proteomes" id="UP000808337"/>
    </source>
</evidence>
<dbReference type="GO" id="GO:0015935">
    <property type="term" value="C:small ribosomal subunit"/>
    <property type="evidence" value="ECO:0007669"/>
    <property type="project" value="TreeGrafter"/>
</dbReference>
<dbReference type="HAMAP" id="MF_00385">
    <property type="entry name" value="Ribosomal_bS16"/>
    <property type="match status" value="1"/>
</dbReference>
<sequence>MSVRIRLQRHGRKQSPLYHIVIADARSPRDGSFIERIGTYNPMTRPATIDIDRMKAYEWLKNGAQPTDTVNAILRFKGVLFYKHLQRGVAKGSFTAEEAEIKFRGWVDDKESRIEARVKSTAADKKARAAEISGTVKKAEKKKEKEKVEHKADELLNVTLDQPTPQAEEVKSEAPEVVADVPETQTTESTPETPAENTGEAGE</sequence>
<evidence type="ECO:0000256" key="2">
    <source>
        <dbReference type="ARBA" id="ARBA00023274"/>
    </source>
</evidence>
<dbReference type="GO" id="GO:0006412">
    <property type="term" value="P:translation"/>
    <property type="evidence" value="ECO:0007669"/>
    <property type="project" value="UniProtKB-UniRule"/>
</dbReference>
<dbReference type="PANTHER" id="PTHR12919:SF20">
    <property type="entry name" value="SMALL RIBOSOMAL SUBUNIT PROTEIN BS16M"/>
    <property type="match status" value="1"/>
</dbReference>
<evidence type="ECO:0000256" key="4">
    <source>
        <dbReference type="SAM" id="MobiDB-lite"/>
    </source>
</evidence>
<reference evidence="5 6" key="1">
    <citation type="submission" date="2020-10" db="EMBL/GenBank/DDBJ databases">
        <title>Connecting structure to function with the recovery of over 1000 high-quality activated sludge metagenome-assembled genomes encoding full-length rRNA genes using long-read sequencing.</title>
        <authorList>
            <person name="Singleton C.M."/>
            <person name="Petriglieri F."/>
            <person name="Kristensen J.M."/>
            <person name="Kirkegaard R.H."/>
            <person name="Michaelsen T.Y."/>
            <person name="Andersen M.H."/>
            <person name="Karst S.M."/>
            <person name="Dueholm M.S."/>
            <person name="Nielsen P.H."/>
            <person name="Albertsen M."/>
        </authorList>
    </citation>
    <scope>NUCLEOTIDE SEQUENCE [LARGE SCALE GENOMIC DNA]</scope>
    <source>
        <strain evidence="5">Ribe_18-Q3-R11-54_MAXAC.273</strain>
    </source>
</reference>
<organism evidence="5 6">
    <name type="scientific">Candidatus Opimibacter skivensis</name>
    <dbReference type="NCBI Taxonomy" id="2982028"/>
    <lineage>
        <taxon>Bacteria</taxon>
        <taxon>Pseudomonadati</taxon>
        <taxon>Bacteroidota</taxon>
        <taxon>Saprospiria</taxon>
        <taxon>Saprospirales</taxon>
        <taxon>Saprospiraceae</taxon>
        <taxon>Candidatus Opimibacter</taxon>
    </lineage>
</organism>
<dbReference type="AlphaFoldDB" id="A0A9D7SY83"/>
<feature type="compositionally biased region" description="Low complexity" evidence="4">
    <location>
        <begin position="182"/>
        <end position="203"/>
    </location>
</feature>
<accession>A0A9D7SY83</accession>
<dbReference type="GO" id="GO:0005737">
    <property type="term" value="C:cytoplasm"/>
    <property type="evidence" value="ECO:0007669"/>
    <property type="project" value="UniProtKB-ARBA"/>
</dbReference>
<dbReference type="GO" id="GO:0003735">
    <property type="term" value="F:structural constituent of ribosome"/>
    <property type="evidence" value="ECO:0007669"/>
    <property type="project" value="InterPro"/>
</dbReference>
<dbReference type="InterPro" id="IPR000307">
    <property type="entry name" value="Ribosomal_bS16"/>
</dbReference>
<gene>
    <name evidence="3 5" type="primary">rpsP</name>
    <name evidence="5" type="ORF">IPP15_18850</name>
</gene>
<keyword evidence="2 3" id="KW-0687">Ribonucleoprotein</keyword>
<proteinExistence type="inferred from homology"/>
<comment type="caution">
    <text evidence="5">The sequence shown here is derived from an EMBL/GenBank/DDBJ whole genome shotgun (WGS) entry which is preliminary data.</text>
</comment>
<dbReference type="Pfam" id="PF00886">
    <property type="entry name" value="Ribosomal_S16"/>
    <property type="match status" value="1"/>
</dbReference>
<keyword evidence="1 3" id="KW-0689">Ribosomal protein</keyword>
<evidence type="ECO:0000256" key="1">
    <source>
        <dbReference type="ARBA" id="ARBA00022980"/>
    </source>
</evidence>
<dbReference type="SUPFAM" id="SSF54565">
    <property type="entry name" value="Ribosomal protein S16"/>
    <property type="match status" value="1"/>
</dbReference>
<dbReference type="PANTHER" id="PTHR12919">
    <property type="entry name" value="30S RIBOSOMAL PROTEIN S16"/>
    <property type="match status" value="1"/>
</dbReference>
<feature type="compositionally biased region" description="Basic and acidic residues" evidence="4">
    <location>
        <begin position="137"/>
        <end position="154"/>
    </location>
</feature>
<dbReference type="InterPro" id="IPR023803">
    <property type="entry name" value="Ribosomal_bS16_dom_sf"/>
</dbReference>
<dbReference type="Proteomes" id="UP000808337">
    <property type="component" value="Unassembled WGS sequence"/>
</dbReference>
<name>A0A9D7SY83_9BACT</name>
<dbReference type="EMBL" id="JADKGY010000029">
    <property type="protein sequence ID" value="MBK9984396.1"/>
    <property type="molecule type" value="Genomic_DNA"/>
</dbReference>